<dbReference type="PANTHER" id="PTHR35800:SF1">
    <property type="entry name" value="RNA-BINDING PROTEIN KHPB"/>
    <property type="match status" value="1"/>
</dbReference>
<feature type="region of interest" description="Jag_N domain" evidence="6">
    <location>
        <begin position="5"/>
        <end position="55"/>
    </location>
</feature>
<keyword evidence="5 6" id="KW-0961">Cell wall biogenesis/degradation</keyword>
<dbReference type="Pfam" id="PF13083">
    <property type="entry name" value="KH_KhpA-B"/>
    <property type="match status" value="1"/>
</dbReference>
<evidence type="ECO:0000256" key="5">
    <source>
        <dbReference type="ARBA" id="ARBA00023316"/>
    </source>
</evidence>
<dbReference type="EMBL" id="PNXQ01000005">
    <property type="protein sequence ID" value="TKH46067.1"/>
    <property type="molecule type" value="Genomic_DNA"/>
</dbReference>
<dbReference type="AlphaFoldDB" id="A0A4U2Q1W3"/>
<dbReference type="CDD" id="cd02644">
    <property type="entry name" value="R3H_jag"/>
    <property type="match status" value="1"/>
</dbReference>
<dbReference type="GO" id="GO:0071555">
    <property type="term" value="P:cell wall organization"/>
    <property type="evidence" value="ECO:0007669"/>
    <property type="project" value="UniProtKB-KW"/>
</dbReference>
<proteinExistence type="inferred from homology"/>
<evidence type="ECO:0000256" key="6">
    <source>
        <dbReference type="HAMAP-Rule" id="MF_00867"/>
    </source>
</evidence>
<comment type="function">
    <text evidence="6">A probable RNA chaperone. Forms a complex with KhpA which binds to cellular RNA and controls its expression. Plays a role in peptidoglycan (PG) homeostasis and cell length regulation.</text>
</comment>
<reference evidence="8 9" key="1">
    <citation type="submission" date="2018-01" db="EMBL/GenBank/DDBJ databases">
        <title>Bacillales members from the olive rhizosphere are effective biological control agents against Verticillium dahliae.</title>
        <authorList>
            <person name="Gomez-Lama C."/>
            <person name="Legarda G."/>
            <person name="Ruano-Rosa D."/>
            <person name="Pizarro-Tobias P."/>
            <person name="Valverde-Corredor A."/>
            <person name="Niqui J.L."/>
            <person name="Trivino J.C."/>
            <person name="Roca A."/>
            <person name="Mercado-Blanco J."/>
        </authorList>
    </citation>
    <scope>NUCLEOTIDE SEQUENCE [LARGE SCALE GENOMIC DNA]</scope>
    <source>
        <strain evidence="8 9">PIC167</strain>
    </source>
</reference>
<gene>
    <name evidence="6" type="primary">khpB</name>
    <name evidence="6" type="synonym">eloR</name>
    <name evidence="8" type="ORF">C1I60_06485</name>
</gene>
<dbReference type="GO" id="GO:0008360">
    <property type="term" value="P:regulation of cell shape"/>
    <property type="evidence" value="ECO:0007669"/>
    <property type="project" value="UniProtKB-KW"/>
</dbReference>
<evidence type="ECO:0000256" key="2">
    <source>
        <dbReference type="ARBA" id="ARBA00022884"/>
    </source>
</evidence>
<dbReference type="Gene3D" id="3.30.1370.50">
    <property type="entry name" value="R3H-like domain"/>
    <property type="match status" value="1"/>
</dbReference>
<dbReference type="SMART" id="SM01245">
    <property type="entry name" value="Jag_N"/>
    <property type="match status" value="1"/>
</dbReference>
<accession>A0A4U2Q1W3</accession>
<dbReference type="Gene3D" id="3.30.30.80">
    <property type="entry name" value="probable RNA-binding protein from clostridium symbiosum atcc 14940"/>
    <property type="match status" value="1"/>
</dbReference>
<dbReference type="HAMAP" id="MF_00867">
    <property type="entry name" value="KhpB"/>
    <property type="match status" value="1"/>
</dbReference>
<dbReference type="InterPro" id="IPR039247">
    <property type="entry name" value="KhpB"/>
</dbReference>
<dbReference type="PANTHER" id="PTHR35800">
    <property type="entry name" value="PROTEIN JAG"/>
    <property type="match status" value="1"/>
</dbReference>
<dbReference type="NCBIfam" id="NF041568">
    <property type="entry name" value="Jag_EloR"/>
    <property type="match status" value="1"/>
</dbReference>
<dbReference type="Proteomes" id="UP000308114">
    <property type="component" value="Unassembled WGS sequence"/>
</dbReference>
<keyword evidence="3 6" id="KW-0133">Cell shape</keyword>
<organism evidence="8 9">
    <name type="scientific">Paenibacillus terrae</name>
    <dbReference type="NCBI Taxonomy" id="159743"/>
    <lineage>
        <taxon>Bacteria</taxon>
        <taxon>Bacillati</taxon>
        <taxon>Bacillota</taxon>
        <taxon>Bacilli</taxon>
        <taxon>Bacillales</taxon>
        <taxon>Paenibacillaceae</taxon>
        <taxon>Paenibacillus</taxon>
    </lineage>
</organism>
<dbReference type="InterPro" id="IPR001374">
    <property type="entry name" value="R3H_dom"/>
</dbReference>
<comment type="subcellular location">
    <subcellularLocation>
        <location evidence="6">Cytoplasm</location>
    </subcellularLocation>
</comment>
<keyword evidence="2 6" id="KW-0694">RNA-binding</keyword>
<dbReference type="GO" id="GO:0009252">
    <property type="term" value="P:peptidoglycan biosynthetic process"/>
    <property type="evidence" value="ECO:0007669"/>
    <property type="project" value="UniProtKB-UniRule"/>
</dbReference>
<dbReference type="CDD" id="cd02414">
    <property type="entry name" value="KH-II_Jag"/>
    <property type="match status" value="1"/>
</dbReference>
<evidence type="ECO:0000313" key="9">
    <source>
        <dbReference type="Proteomes" id="UP000308114"/>
    </source>
</evidence>
<comment type="subunit">
    <text evidence="6">Forms a complex with KhpA.</text>
</comment>
<dbReference type="InterPro" id="IPR036867">
    <property type="entry name" value="R3H_dom_sf"/>
</dbReference>
<keyword evidence="4 6" id="KW-0143">Chaperone</keyword>
<dbReference type="InterPro" id="IPR034079">
    <property type="entry name" value="R3H_KhpB"/>
</dbReference>
<evidence type="ECO:0000256" key="4">
    <source>
        <dbReference type="ARBA" id="ARBA00023186"/>
    </source>
</evidence>
<dbReference type="InterPro" id="IPR038247">
    <property type="entry name" value="Jag_N_dom_sf"/>
</dbReference>
<evidence type="ECO:0000256" key="3">
    <source>
        <dbReference type="ARBA" id="ARBA00022960"/>
    </source>
</evidence>
<dbReference type="InterPro" id="IPR015946">
    <property type="entry name" value="KH_dom-like_a/b"/>
</dbReference>
<protein>
    <recommendedName>
        <fullName evidence="6">RNA-binding protein KhpB</fullName>
    </recommendedName>
    <alternativeName>
        <fullName evidence="6">RNA-binding protein EloR</fullName>
    </alternativeName>
</protein>
<comment type="similarity">
    <text evidence="6">Belongs to the KhpB RNA-binding protein family.</text>
</comment>
<dbReference type="GO" id="GO:0003723">
    <property type="term" value="F:RNA binding"/>
    <property type="evidence" value="ECO:0007669"/>
    <property type="project" value="UniProtKB-UniRule"/>
</dbReference>
<dbReference type="SMART" id="SM00393">
    <property type="entry name" value="R3H"/>
    <property type="match status" value="1"/>
</dbReference>
<dbReference type="InterPro" id="IPR032782">
    <property type="entry name" value="KhpB_N"/>
</dbReference>
<evidence type="ECO:0000256" key="1">
    <source>
        <dbReference type="ARBA" id="ARBA00022490"/>
    </source>
</evidence>
<keyword evidence="1 6" id="KW-0963">Cytoplasm</keyword>
<dbReference type="InterPro" id="IPR038008">
    <property type="entry name" value="Jag_KH"/>
</dbReference>
<dbReference type="GO" id="GO:0005737">
    <property type="term" value="C:cytoplasm"/>
    <property type="evidence" value="ECO:0007669"/>
    <property type="project" value="UniProtKB-SubCell"/>
</dbReference>
<sequence>MTKVVTSGKTVEDAVKQGLSQLGVSRERVTVNVLEQPSKGFLGWLGVKKAKVELTLLSDPSPETTHTAEHHVSAQVSTMGQAVVPEAEPVTQQEVRTSKEASIGHADPYEEAVRFIHETAAGMGLDVEVDVRHRKDESILDISGPSLGMLIGRRGQTLDALQYLTNIVANRHSDKFIRIVLDAEQFRARRQKTLEDLADRLANQAIRYGKEVVLEPMPSQERKLIHAKLQQHAQVRTYSKGDEPNRRVVIAKK</sequence>
<dbReference type="Pfam" id="PF01424">
    <property type="entry name" value="R3H"/>
    <property type="match status" value="1"/>
</dbReference>
<feature type="domain" description="R3H" evidence="7">
    <location>
        <begin position="188"/>
        <end position="253"/>
    </location>
</feature>
<dbReference type="SUPFAM" id="SSF82708">
    <property type="entry name" value="R3H domain"/>
    <property type="match status" value="1"/>
</dbReference>
<evidence type="ECO:0000259" key="7">
    <source>
        <dbReference type="PROSITE" id="PS51061"/>
    </source>
</evidence>
<dbReference type="PROSITE" id="PS51061">
    <property type="entry name" value="R3H"/>
    <property type="match status" value="1"/>
</dbReference>
<dbReference type="Gene3D" id="3.30.300.20">
    <property type="match status" value="1"/>
</dbReference>
<comment type="caution">
    <text evidence="8">The sequence shown here is derived from an EMBL/GenBank/DDBJ whole genome shotgun (WGS) entry which is preliminary data.</text>
</comment>
<comment type="domain">
    <text evidence="6">Has an N-terminal Jag-N domain and 2 RNA-binding domains (KH and R3H).</text>
</comment>
<dbReference type="Pfam" id="PF14804">
    <property type="entry name" value="Jag_N"/>
    <property type="match status" value="1"/>
</dbReference>
<dbReference type="RefSeq" id="WP_137060978.1">
    <property type="nucleotide sequence ID" value="NZ_PNXQ01000005.1"/>
</dbReference>
<evidence type="ECO:0000313" key="8">
    <source>
        <dbReference type="EMBL" id="TKH46067.1"/>
    </source>
</evidence>
<name>A0A4U2Q1W3_9BACL</name>